<dbReference type="SMART" id="SM00320">
    <property type="entry name" value="WD40"/>
    <property type="match status" value="4"/>
</dbReference>
<name>A0A914YZG9_9BILA</name>
<feature type="domain" description="Vps41 beta-propeller" evidence="7">
    <location>
        <begin position="43"/>
        <end position="118"/>
    </location>
</feature>
<protein>
    <submittedName>
        <fullName evidence="9">Anaphase-promoting complex subunit 4-like WD40 domain-containing protein</fullName>
    </submittedName>
</protein>
<comment type="subcellular location">
    <subcellularLocation>
        <location evidence="1">Nucleus</location>
    </subcellularLocation>
</comment>
<dbReference type="InterPro" id="IPR037850">
    <property type="entry name" value="RBBP5/Swd1"/>
</dbReference>
<feature type="repeat" description="WD" evidence="5">
    <location>
        <begin position="67"/>
        <end position="108"/>
    </location>
</feature>
<feature type="compositionally biased region" description="Low complexity" evidence="6">
    <location>
        <begin position="461"/>
        <end position="475"/>
    </location>
</feature>
<dbReference type="InterPro" id="IPR015943">
    <property type="entry name" value="WD40/YVTN_repeat-like_dom_sf"/>
</dbReference>
<evidence type="ECO:0000313" key="9">
    <source>
        <dbReference type="WBParaSite" id="PSU_v2.g5026.t1"/>
    </source>
</evidence>
<dbReference type="PROSITE" id="PS50294">
    <property type="entry name" value="WD_REPEATS_REGION"/>
    <property type="match status" value="1"/>
</dbReference>
<proteinExistence type="predicted"/>
<accession>A0A914YZG9</accession>
<evidence type="ECO:0000256" key="6">
    <source>
        <dbReference type="SAM" id="MobiDB-lite"/>
    </source>
</evidence>
<organism evidence="8 9">
    <name type="scientific">Panagrolaimus superbus</name>
    <dbReference type="NCBI Taxonomy" id="310955"/>
    <lineage>
        <taxon>Eukaryota</taxon>
        <taxon>Metazoa</taxon>
        <taxon>Ecdysozoa</taxon>
        <taxon>Nematoda</taxon>
        <taxon>Chromadorea</taxon>
        <taxon>Rhabditida</taxon>
        <taxon>Tylenchina</taxon>
        <taxon>Panagrolaimomorpha</taxon>
        <taxon>Panagrolaimoidea</taxon>
        <taxon>Panagrolaimidae</taxon>
        <taxon>Panagrolaimus</taxon>
    </lineage>
</organism>
<evidence type="ECO:0000256" key="1">
    <source>
        <dbReference type="ARBA" id="ARBA00004123"/>
    </source>
</evidence>
<feature type="compositionally biased region" description="Basic and acidic residues" evidence="6">
    <location>
        <begin position="433"/>
        <end position="457"/>
    </location>
</feature>
<keyword evidence="2 5" id="KW-0853">WD repeat</keyword>
<dbReference type="PANTHER" id="PTHR44040:SF1">
    <property type="entry name" value="RETINOBLASTOMA-BINDING PROTEIN 5"/>
    <property type="match status" value="1"/>
</dbReference>
<dbReference type="WBParaSite" id="PSU_v2.g5026.t1">
    <property type="protein sequence ID" value="PSU_v2.g5026.t1"/>
    <property type="gene ID" value="PSU_v2.g5026"/>
</dbReference>
<evidence type="ECO:0000259" key="7">
    <source>
        <dbReference type="Pfam" id="PF23411"/>
    </source>
</evidence>
<dbReference type="SUPFAM" id="SSF50978">
    <property type="entry name" value="WD40 repeat-like"/>
    <property type="match status" value="1"/>
</dbReference>
<reference evidence="9" key="1">
    <citation type="submission" date="2022-11" db="UniProtKB">
        <authorList>
            <consortium name="WormBaseParasite"/>
        </authorList>
    </citation>
    <scope>IDENTIFICATION</scope>
</reference>
<evidence type="ECO:0000256" key="4">
    <source>
        <dbReference type="ARBA" id="ARBA00023242"/>
    </source>
</evidence>
<keyword evidence="8" id="KW-1185">Reference proteome</keyword>
<dbReference type="InterPro" id="IPR036322">
    <property type="entry name" value="WD40_repeat_dom_sf"/>
</dbReference>
<dbReference type="PROSITE" id="PS50082">
    <property type="entry name" value="WD_REPEATS_2"/>
    <property type="match status" value="1"/>
</dbReference>
<evidence type="ECO:0000256" key="2">
    <source>
        <dbReference type="ARBA" id="ARBA00022574"/>
    </source>
</evidence>
<sequence length="489" mass="55402">MMVESEDSSASQTLSGPPQEHMCEIDLRGYHACTLKINRFGTAVAIGTHSGDIVIVDYTTKIIVKELKGHPLPVSSIDWSNDGKLIASASEDGTANVFNVETTEILCSYNFNSCNNQIHFHPRDNNIVTVLKPKDSSITSLKLDKKEEVKYEYRQKPQLSEDNITTIAYSQRGKFLIAGTNKSNLILFDAKTFKYVKHMKQANNHQVRQIYVSKKKDLVVTNSSDRYIRVFKLHSIVNAKAGEMVAYDSRYSDAVSKRNYMFVGMSPDARYVCAAENSAHEITIWDLWTQTVATPLRGTVGNIPSDLQWHTTRQEILTVAGGKVHVFGRRIVTTMSAFAPNFKEINDNFIHEEEEGEFDMGDEDADEPIKIAEDDVEVDIEALPLSDMPWKSDDEEDYDLNEAEKHGKAPLIMVPASLENIITYDVDDDSDPEYDRLEPEPPVKRKRDDEIFRKPKLPDFSNINRSRMSESSSTSADTRLPKIKRARYQ</sequence>
<dbReference type="GO" id="GO:0048188">
    <property type="term" value="C:Set1C/COMPASS complex"/>
    <property type="evidence" value="ECO:0007669"/>
    <property type="project" value="InterPro"/>
</dbReference>
<keyword evidence="4" id="KW-0539">Nucleus</keyword>
<evidence type="ECO:0000256" key="3">
    <source>
        <dbReference type="ARBA" id="ARBA00022737"/>
    </source>
</evidence>
<dbReference type="PANTHER" id="PTHR44040">
    <property type="entry name" value="RETINOBLASTOMA-BINDING PROTEIN 5"/>
    <property type="match status" value="1"/>
</dbReference>
<dbReference type="Gene3D" id="2.130.10.10">
    <property type="entry name" value="YVTN repeat-like/Quinoprotein amine dehydrogenase"/>
    <property type="match status" value="1"/>
</dbReference>
<dbReference type="Proteomes" id="UP000887577">
    <property type="component" value="Unplaced"/>
</dbReference>
<dbReference type="InterPro" id="IPR057780">
    <property type="entry name" value="Beta-prop_Vps41"/>
</dbReference>
<keyword evidence="3" id="KW-0677">Repeat</keyword>
<evidence type="ECO:0000256" key="5">
    <source>
        <dbReference type="PROSITE-ProRule" id="PRU00221"/>
    </source>
</evidence>
<dbReference type="AlphaFoldDB" id="A0A914YZG9"/>
<feature type="region of interest" description="Disordered" evidence="6">
    <location>
        <begin position="425"/>
        <end position="489"/>
    </location>
</feature>
<dbReference type="InterPro" id="IPR001680">
    <property type="entry name" value="WD40_rpt"/>
</dbReference>
<evidence type="ECO:0000313" key="8">
    <source>
        <dbReference type="Proteomes" id="UP000887577"/>
    </source>
</evidence>
<dbReference type="Pfam" id="PF23411">
    <property type="entry name" value="Beta-prop_Vps41"/>
    <property type="match status" value="1"/>
</dbReference>